<gene>
    <name evidence="8" type="ORF">HU752_019255</name>
</gene>
<dbReference type="NCBIfam" id="TIGR02937">
    <property type="entry name" value="sigma70-ECF"/>
    <property type="match status" value="1"/>
</dbReference>
<dbReference type="Pfam" id="PF04542">
    <property type="entry name" value="Sigma70_r2"/>
    <property type="match status" value="1"/>
</dbReference>
<dbReference type="NCBIfam" id="NF009188">
    <property type="entry name" value="PRK12536.1"/>
    <property type="match status" value="1"/>
</dbReference>
<dbReference type="InterPro" id="IPR013249">
    <property type="entry name" value="RNA_pol_sigma70_r4_t2"/>
</dbReference>
<dbReference type="Gene3D" id="1.10.10.10">
    <property type="entry name" value="Winged helix-like DNA-binding domain superfamily/Winged helix DNA-binding domain"/>
    <property type="match status" value="1"/>
</dbReference>
<dbReference type="NCBIfam" id="NF009191">
    <property type="entry name" value="PRK12539.1"/>
    <property type="match status" value="1"/>
</dbReference>
<reference evidence="8 9" key="2">
    <citation type="journal article" date="2021" name="Microorganisms">
        <title>The Ever-Expanding Pseudomonas Genus: Description of 43 New Species and Partition of the Pseudomonas putida Group.</title>
        <authorList>
            <person name="Girard L."/>
            <person name="Lood C."/>
            <person name="Hofte M."/>
            <person name="Vandamme P."/>
            <person name="Rokni-Zadeh H."/>
            <person name="van Noort V."/>
            <person name="Lavigne R."/>
            <person name="De Mot R."/>
        </authorList>
    </citation>
    <scope>NUCLEOTIDE SEQUENCE [LARGE SCALE GENOMIC DNA]</scope>
    <source>
        <strain evidence="8 9">RW8P3</strain>
    </source>
</reference>
<dbReference type="GO" id="GO:0003677">
    <property type="term" value="F:DNA binding"/>
    <property type="evidence" value="ECO:0007669"/>
    <property type="project" value="UniProtKB-KW"/>
</dbReference>
<evidence type="ECO:0000259" key="6">
    <source>
        <dbReference type="Pfam" id="PF04542"/>
    </source>
</evidence>
<dbReference type="Pfam" id="PF08281">
    <property type="entry name" value="Sigma70_r4_2"/>
    <property type="match status" value="1"/>
</dbReference>
<evidence type="ECO:0000256" key="2">
    <source>
        <dbReference type="ARBA" id="ARBA00023015"/>
    </source>
</evidence>
<keyword evidence="3" id="KW-0731">Sigma factor</keyword>
<dbReference type="InterPro" id="IPR014284">
    <property type="entry name" value="RNA_pol_sigma-70_dom"/>
</dbReference>
<keyword evidence="4" id="KW-0238">DNA-binding</keyword>
<keyword evidence="5" id="KW-0804">Transcription</keyword>
<keyword evidence="9" id="KW-1185">Reference proteome</keyword>
<feature type="domain" description="RNA polymerase sigma factor 70 region 4 type 2" evidence="7">
    <location>
        <begin position="130"/>
        <end position="182"/>
    </location>
</feature>
<dbReference type="InterPro" id="IPR036388">
    <property type="entry name" value="WH-like_DNA-bd_sf"/>
</dbReference>
<evidence type="ECO:0000259" key="7">
    <source>
        <dbReference type="Pfam" id="PF08281"/>
    </source>
</evidence>
<evidence type="ECO:0000313" key="8">
    <source>
        <dbReference type="EMBL" id="QXI26099.1"/>
    </source>
</evidence>
<dbReference type="Gene3D" id="1.10.1740.10">
    <property type="match status" value="1"/>
</dbReference>
<dbReference type="KEGG" id="pvw:HU752_019255"/>
<feature type="domain" description="RNA polymerase sigma-70 region 2" evidence="6">
    <location>
        <begin position="47"/>
        <end position="103"/>
    </location>
</feature>
<dbReference type="RefSeq" id="WP_186679300.1">
    <property type="nucleotide sequence ID" value="NZ_CP077093.1"/>
</dbReference>
<evidence type="ECO:0000256" key="3">
    <source>
        <dbReference type="ARBA" id="ARBA00023082"/>
    </source>
</evidence>
<dbReference type="GO" id="GO:0006352">
    <property type="term" value="P:DNA-templated transcription initiation"/>
    <property type="evidence" value="ECO:0007669"/>
    <property type="project" value="InterPro"/>
</dbReference>
<dbReference type="PANTHER" id="PTHR43133:SF58">
    <property type="entry name" value="ECF RNA POLYMERASE SIGMA FACTOR SIGD"/>
    <property type="match status" value="1"/>
</dbReference>
<dbReference type="PANTHER" id="PTHR43133">
    <property type="entry name" value="RNA POLYMERASE ECF-TYPE SIGMA FACTO"/>
    <property type="match status" value="1"/>
</dbReference>
<comment type="similarity">
    <text evidence="1">Belongs to the sigma-70 factor family. ECF subfamily.</text>
</comment>
<keyword evidence="2" id="KW-0805">Transcription regulation</keyword>
<dbReference type="InterPro" id="IPR039425">
    <property type="entry name" value="RNA_pol_sigma-70-like"/>
</dbReference>
<name>A0A9E6TPQ6_9PSED</name>
<proteinExistence type="inferred from homology"/>
<dbReference type="InterPro" id="IPR007627">
    <property type="entry name" value="RNA_pol_sigma70_r2"/>
</dbReference>
<evidence type="ECO:0000313" key="9">
    <source>
        <dbReference type="Proteomes" id="UP000634530"/>
    </source>
</evidence>
<sequence>MQRTNNQERLAEREQQLKALLLAGLAGDAGSYRAFLTALAGHLRAFLGRRLIGRPAEVEDVVQEVLLAVHNARDSYLPGQPVTAWVQAIGRYKLADYLRTARRLQARQLPLDDQAEWFAETDDQATEASRDLGRLLSQLPDRQRLPIEYVKLEGLSVDETAQKVGQSISAVKVNIHRGLKSLAKLIRGERNDEH</sequence>
<dbReference type="AlphaFoldDB" id="A0A9E6TPQ6"/>
<evidence type="ECO:0000256" key="4">
    <source>
        <dbReference type="ARBA" id="ARBA00023125"/>
    </source>
</evidence>
<dbReference type="SUPFAM" id="SSF88946">
    <property type="entry name" value="Sigma2 domain of RNA polymerase sigma factors"/>
    <property type="match status" value="1"/>
</dbReference>
<dbReference type="InterPro" id="IPR013324">
    <property type="entry name" value="RNA_pol_sigma_r3/r4-like"/>
</dbReference>
<dbReference type="SUPFAM" id="SSF88659">
    <property type="entry name" value="Sigma3 and sigma4 domains of RNA polymerase sigma factors"/>
    <property type="match status" value="1"/>
</dbReference>
<dbReference type="Proteomes" id="UP000634530">
    <property type="component" value="Chromosome"/>
</dbReference>
<evidence type="ECO:0000256" key="1">
    <source>
        <dbReference type="ARBA" id="ARBA00010641"/>
    </source>
</evidence>
<reference evidence="8 9" key="1">
    <citation type="journal article" date="2020" name="Microorganisms">
        <title>Reliable Identification of Environmental Pseudomonas Isolates Using the rpoD Gene.</title>
        <authorList>
            <consortium name="The Broad Institute Genome Sequencing Platform"/>
            <person name="Girard L."/>
            <person name="Lood C."/>
            <person name="Rokni-Zadeh H."/>
            <person name="van Noort V."/>
            <person name="Lavigne R."/>
            <person name="De Mot R."/>
        </authorList>
    </citation>
    <scope>NUCLEOTIDE SEQUENCE [LARGE SCALE GENOMIC DNA]</scope>
    <source>
        <strain evidence="8 9">RW8P3</strain>
    </source>
</reference>
<dbReference type="GO" id="GO:0016987">
    <property type="term" value="F:sigma factor activity"/>
    <property type="evidence" value="ECO:0007669"/>
    <property type="project" value="UniProtKB-KW"/>
</dbReference>
<dbReference type="EMBL" id="CP077093">
    <property type="protein sequence ID" value="QXI26099.1"/>
    <property type="molecule type" value="Genomic_DNA"/>
</dbReference>
<evidence type="ECO:0000256" key="5">
    <source>
        <dbReference type="ARBA" id="ARBA00023163"/>
    </source>
</evidence>
<protein>
    <submittedName>
        <fullName evidence="8">Sigma-70 family RNA polymerase sigma factor</fullName>
    </submittedName>
</protein>
<organism evidence="8 9">
    <name type="scientific">Pseudomonas vanderleydeniana</name>
    <dbReference type="NCBI Taxonomy" id="2745495"/>
    <lineage>
        <taxon>Bacteria</taxon>
        <taxon>Pseudomonadati</taxon>
        <taxon>Pseudomonadota</taxon>
        <taxon>Gammaproteobacteria</taxon>
        <taxon>Pseudomonadales</taxon>
        <taxon>Pseudomonadaceae</taxon>
        <taxon>Pseudomonas</taxon>
    </lineage>
</organism>
<dbReference type="InterPro" id="IPR013325">
    <property type="entry name" value="RNA_pol_sigma_r2"/>
</dbReference>
<accession>A0A9E6TPQ6</accession>